<evidence type="ECO:0000313" key="9">
    <source>
        <dbReference type="EMBL" id="OQR91358.1"/>
    </source>
</evidence>
<dbReference type="PROSITE" id="PS50192">
    <property type="entry name" value="T_SNARE"/>
    <property type="match status" value="1"/>
</dbReference>
<keyword evidence="6 7" id="KW-0472">Membrane</keyword>
<feature type="domain" description="T-SNARE coiled-coil homology" evidence="8">
    <location>
        <begin position="123"/>
        <end position="185"/>
    </location>
</feature>
<dbReference type="GO" id="GO:0005484">
    <property type="term" value="F:SNAP receptor activity"/>
    <property type="evidence" value="ECO:0007669"/>
    <property type="project" value="TreeGrafter"/>
</dbReference>
<evidence type="ECO:0000256" key="4">
    <source>
        <dbReference type="ARBA" id="ARBA00022927"/>
    </source>
</evidence>
<proteinExistence type="predicted"/>
<dbReference type="SUPFAM" id="SSF58038">
    <property type="entry name" value="SNARE fusion complex"/>
    <property type="match status" value="1"/>
</dbReference>
<feature type="transmembrane region" description="Helical" evidence="7">
    <location>
        <begin position="194"/>
        <end position="215"/>
    </location>
</feature>
<accession>A0A1V9Z032</accession>
<evidence type="ECO:0000256" key="7">
    <source>
        <dbReference type="SAM" id="Phobius"/>
    </source>
</evidence>
<dbReference type="OrthoDB" id="19261at2759"/>
<dbReference type="GO" id="GO:0012507">
    <property type="term" value="C:ER to Golgi transport vesicle membrane"/>
    <property type="evidence" value="ECO:0007669"/>
    <property type="project" value="TreeGrafter"/>
</dbReference>
<dbReference type="AlphaFoldDB" id="A0A1V9Z032"/>
<dbReference type="GO" id="GO:0005789">
    <property type="term" value="C:endoplasmic reticulum membrane"/>
    <property type="evidence" value="ECO:0007669"/>
    <property type="project" value="TreeGrafter"/>
</dbReference>
<dbReference type="GO" id="GO:0031902">
    <property type="term" value="C:late endosome membrane"/>
    <property type="evidence" value="ECO:0007669"/>
    <property type="project" value="TreeGrafter"/>
</dbReference>
<keyword evidence="3 7" id="KW-0812">Transmembrane</keyword>
<comment type="subcellular location">
    <subcellularLocation>
        <location evidence="1">Membrane</location>
        <topology evidence="1">Single-pass type IV membrane protein</topology>
    </subcellularLocation>
</comment>
<evidence type="ECO:0000256" key="1">
    <source>
        <dbReference type="ARBA" id="ARBA00004211"/>
    </source>
</evidence>
<keyword evidence="10" id="KW-1185">Reference proteome</keyword>
<evidence type="ECO:0000256" key="3">
    <source>
        <dbReference type="ARBA" id="ARBA00022692"/>
    </source>
</evidence>
<keyword evidence="4" id="KW-0653">Protein transport</keyword>
<protein>
    <recommendedName>
        <fullName evidence="8">t-SNARE coiled-coil homology domain-containing protein</fullName>
    </recommendedName>
</protein>
<dbReference type="Gene3D" id="1.20.5.110">
    <property type="match status" value="1"/>
</dbReference>
<dbReference type="GO" id="GO:0005794">
    <property type="term" value="C:Golgi apparatus"/>
    <property type="evidence" value="ECO:0007669"/>
    <property type="project" value="TreeGrafter"/>
</dbReference>
<keyword evidence="5 7" id="KW-1133">Transmembrane helix</keyword>
<organism evidence="9 10">
    <name type="scientific">Achlya hypogyna</name>
    <name type="common">Oomycete</name>
    <name type="synonym">Protoachlya hypogyna</name>
    <dbReference type="NCBI Taxonomy" id="1202772"/>
    <lineage>
        <taxon>Eukaryota</taxon>
        <taxon>Sar</taxon>
        <taxon>Stramenopiles</taxon>
        <taxon>Oomycota</taxon>
        <taxon>Saprolegniomycetes</taxon>
        <taxon>Saprolegniales</taxon>
        <taxon>Achlyaceae</taxon>
        <taxon>Achlya</taxon>
    </lineage>
</organism>
<comment type="caution">
    <text evidence="9">The sequence shown here is derived from an EMBL/GenBank/DDBJ whole genome shotgun (WGS) entry which is preliminary data.</text>
</comment>
<evidence type="ECO:0000313" key="10">
    <source>
        <dbReference type="Proteomes" id="UP000243579"/>
    </source>
</evidence>
<dbReference type="GO" id="GO:0031201">
    <property type="term" value="C:SNARE complex"/>
    <property type="evidence" value="ECO:0007669"/>
    <property type="project" value="TreeGrafter"/>
</dbReference>
<keyword evidence="2" id="KW-0813">Transport</keyword>
<evidence type="ECO:0000256" key="2">
    <source>
        <dbReference type="ARBA" id="ARBA00022448"/>
    </source>
</evidence>
<dbReference type="GO" id="GO:0000149">
    <property type="term" value="F:SNARE binding"/>
    <property type="evidence" value="ECO:0007669"/>
    <property type="project" value="TreeGrafter"/>
</dbReference>
<evidence type="ECO:0000256" key="5">
    <source>
        <dbReference type="ARBA" id="ARBA00022989"/>
    </source>
</evidence>
<dbReference type="InterPro" id="IPR000727">
    <property type="entry name" value="T_SNARE_dom"/>
</dbReference>
<gene>
    <name evidence="9" type="ORF">ACHHYP_04769</name>
</gene>
<sequence length="236" mass="26625">MAEINYYDGDLSEALTVLDGIMARLAKAPAAVRAQVIAEADKKLKEVIDLKKGYTLALRQVTDREEVKLYREKNDVYAARVEELTREVKWAKSETERNGLFGDAKANAMKMPTGNREMLGKAQEIQTKTEISLKNTQKMVEASKDVALATGEVLREQRNQINAITEEVMRMDDGLLRANKLLRTFGRRMATDRIILFFTFLVFAGIAGIIIYSKINPNQTTFFVPDQVKPPDVSTF</sequence>
<evidence type="ECO:0000259" key="8">
    <source>
        <dbReference type="PROSITE" id="PS50192"/>
    </source>
</evidence>
<dbReference type="EMBL" id="JNBR01000539">
    <property type="protein sequence ID" value="OQR91358.1"/>
    <property type="molecule type" value="Genomic_DNA"/>
</dbReference>
<reference evidence="9 10" key="1">
    <citation type="journal article" date="2014" name="Genome Biol. Evol.">
        <title>The secreted proteins of Achlya hypogyna and Thraustotheca clavata identify the ancestral oomycete secretome and reveal gene acquisitions by horizontal gene transfer.</title>
        <authorList>
            <person name="Misner I."/>
            <person name="Blouin N."/>
            <person name="Leonard G."/>
            <person name="Richards T.A."/>
            <person name="Lane C.E."/>
        </authorList>
    </citation>
    <scope>NUCLEOTIDE SEQUENCE [LARGE SCALE GENOMIC DNA]</scope>
    <source>
        <strain evidence="9 10">ATCC 48635</strain>
    </source>
</reference>
<dbReference type="Proteomes" id="UP000243579">
    <property type="component" value="Unassembled WGS sequence"/>
</dbReference>
<dbReference type="GO" id="GO:0015031">
    <property type="term" value="P:protein transport"/>
    <property type="evidence" value="ECO:0007669"/>
    <property type="project" value="UniProtKB-KW"/>
</dbReference>
<dbReference type="PANTHER" id="PTHR21230">
    <property type="entry name" value="VESICLE TRANSPORT V-SNARE PROTEIN VTI1-RELATED"/>
    <property type="match status" value="1"/>
</dbReference>
<evidence type="ECO:0000256" key="6">
    <source>
        <dbReference type="ARBA" id="ARBA00023136"/>
    </source>
</evidence>
<name>A0A1V9Z032_ACHHY</name>
<dbReference type="GO" id="GO:0006906">
    <property type="term" value="P:vesicle fusion"/>
    <property type="evidence" value="ECO:0007669"/>
    <property type="project" value="TreeGrafter"/>
</dbReference>
<dbReference type="PANTHER" id="PTHR21230:SF79">
    <property type="entry name" value="T-SNARE COILED-COIL HOMOLOGY DOMAIN-CONTAINING PROTEIN"/>
    <property type="match status" value="1"/>
</dbReference>